<name>U7D5H6_9BACT</name>
<dbReference type="AlphaFoldDB" id="U7D5H6"/>
<accession>U7D5H6</accession>
<dbReference type="EMBL" id="ASJR01000031">
    <property type="protein sequence ID" value="ERP30816.1"/>
    <property type="molecule type" value="Genomic_DNA"/>
</dbReference>
<comment type="caution">
    <text evidence="1">The sequence shown here is derived from an EMBL/GenBank/DDBJ whole genome shotgun (WGS) entry which is preliminary data.</text>
</comment>
<keyword evidence="2" id="KW-1185">Reference proteome</keyword>
<proteinExistence type="predicted"/>
<evidence type="ECO:0000313" key="2">
    <source>
        <dbReference type="Proteomes" id="UP000017148"/>
    </source>
</evidence>
<sequence length="39" mass="4314">MHGIYLIFSLFYLIAFSYCNTTAFGKGKATIHSASLRGI</sequence>
<organism evidence="1 2">
    <name type="scientific">Chitinivibrio alkaliphilus ACht1</name>
    <dbReference type="NCBI Taxonomy" id="1313304"/>
    <lineage>
        <taxon>Bacteria</taxon>
        <taxon>Pseudomonadati</taxon>
        <taxon>Fibrobacterota</taxon>
        <taxon>Chitinivibrionia</taxon>
        <taxon>Chitinivibrionales</taxon>
        <taxon>Chitinivibrionaceae</taxon>
        <taxon>Chitinivibrio</taxon>
    </lineage>
</organism>
<reference evidence="1 2" key="1">
    <citation type="journal article" date="2013" name="Environ. Microbiol.">
        <title>Genome analysis of Chitinivibrio alkaliphilus gen. nov., sp. nov., a novel extremely haloalkaliphilic anaerobic chitinolytic bacterium from the candidate phylum Termite Group 3.</title>
        <authorList>
            <person name="Sorokin D.Y."/>
            <person name="Gumerov V.M."/>
            <person name="Rakitin A.L."/>
            <person name="Beletsky A.V."/>
            <person name="Damste J.S."/>
            <person name="Muyzer G."/>
            <person name="Mardanov A.V."/>
            <person name="Ravin N.V."/>
        </authorList>
    </citation>
    <scope>NUCLEOTIDE SEQUENCE [LARGE SCALE GENOMIC DNA]</scope>
    <source>
        <strain evidence="1 2">ACht1</strain>
    </source>
</reference>
<gene>
    <name evidence="1" type="ORF">CALK_2341</name>
</gene>
<protein>
    <submittedName>
        <fullName evidence="1">Uncharacterized protein</fullName>
    </submittedName>
</protein>
<evidence type="ECO:0000313" key="1">
    <source>
        <dbReference type="EMBL" id="ERP30816.1"/>
    </source>
</evidence>
<dbReference type="Proteomes" id="UP000017148">
    <property type="component" value="Unassembled WGS sequence"/>
</dbReference>